<gene>
    <name evidence="4" type="primary">TY5A</name>
    <name evidence="4" type="ORF">AK812_SmicGene34682</name>
</gene>
<comment type="caution">
    <text evidence="4">The sequence shown here is derived from an EMBL/GenBank/DDBJ whole genome shotgun (WGS) entry which is preliminary data.</text>
</comment>
<evidence type="ECO:0000259" key="3">
    <source>
        <dbReference type="Pfam" id="PF07727"/>
    </source>
</evidence>
<evidence type="ECO:0000313" key="4">
    <source>
        <dbReference type="EMBL" id="OLP84442.1"/>
    </source>
</evidence>
<dbReference type="Pfam" id="PF07727">
    <property type="entry name" value="RVT_2"/>
    <property type="match status" value="1"/>
</dbReference>
<name>A0A1Q9CND6_SYMMI</name>
<feature type="compositionally biased region" description="Low complexity" evidence="1">
    <location>
        <begin position="371"/>
        <end position="383"/>
    </location>
</feature>
<protein>
    <submittedName>
        <fullName evidence="4">Putative transposon protein</fullName>
    </submittedName>
</protein>
<sequence>EYYKRKARIVVCGNLATHKPADVFASTAPAEIVRAAIALANYFGWDLGVIDIVAAFLQTPLHAVKNAPLVYGRPPKILVKAGICSRGELWKLTHAVYGLQESPRLWSAYRDEQLARLQLVVGGKRVILAQGRVESSWWKVLQEEGSVLIGLIVVYVDDILICGPTSLIREIAEAIRKLWKTSPLQLVAEGDLRFLGIEIARTSSGFALSQNSYIEELLRLHGTSAKRKDLVPLSKDLASFTATEEEASRCEAEVRSAQQVAGELLWISQRSRPDISFVCSLIGSLSTRAPRRAVEIGAKTLAFLQRLKSAWIGELIQLNTVVFSHCSGDVQPADMLTKPLSSARIRSLSSLIGLVSDDELDLQGEPREEQSPSSSSGSQQHPNPLPKVLVALLLLSQATTGESVRDDAVMVHGSGVSVDYGLVTSVILWLLVLGCLVFWEGIKWLIWVIYDRASPGARSRRLRRLQKLRDATTEAIQREIAQRNGSPPVQRALDAGLQYSEQQGDPPRARRDAQGGQGVRSEASKEAYREEQLQLLRRLAKGVKETSDQSTQTSAFSPVQAPGTRVILRYVHEPPEATFYVPENDCYHVYGDCYAFRHRGTKAKVERRRICQYCLNRASEDPDKSADYGRDLERAREYEQLYNTTLTSSGQSTRVSQT</sequence>
<dbReference type="InterPro" id="IPR043502">
    <property type="entry name" value="DNA/RNA_pol_sf"/>
</dbReference>
<feature type="transmembrane region" description="Helical" evidence="2">
    <location>
        <begin position="426"/>
        <end position="450"/>
    </location>
</feature>
<keyword evidence="2" id="KW-0812">Transmembrane</keyword>
<proteinExistence type="predicted"/>
<keyword evidence="5" id="KW-1185">Reference proteome</keyword>
<dbReference type="InterPro" id="IPR013103">
    <property type="entry name" value="RVT_2"/>
</dbReference>
<feature type="domain" description="Reverse transcriptase Ty1/copia-type" evidence="3">
    <location>
        <begin position="4"/>
        <end position="222"/>
    </location>
</feature>
<dbReference type="AlphaFoldDB" id="A0A1Q9CND6"/>
<keyword evidence="2" id="KW-1133">Transmembrane helix</keyword>
<feature type="region of interest" description="Disordered" evidence="1">
    <location>
        <begin position="500"/>
        <end position="527"/>
    </location>
</feature>
<dbReference type="Proteomes" id="UP000186817">
    <property type="component" value="Unassembled WGS sequence"/>
</dbReference>
<organism evidence="4 5">
    <name type="scientific">Symbiodinium microadriaticum</name>
    <name type="common">Dinoflagellate</name>
    <name type="synonym">Zooxanthella microadriatica</name>
    <dbReference type="NCBI Taxonomy" id="2951"/>
    <lineage>
        <taxon>Eukaryota</taxon>
        <taxon>Sar</taxon>
        <taxon>Alveolata</taxon>
        <taxon>Dinophyceae</taxon>
        <taxon>Suessiales</taxon>
        <taxon>Symbiodiniaceae</taxon>
        <taxon>Symbiodinium</taxon>
    </lineage>
</organism>
<feature type="non-terminal residue" evidence="4">
    <location>
        <position position="1"/>
    </location>
</feature>
<reference evidence="4 5" key="1">
    <citation type="submission" date="2016-02" db="EMBL/GenBank/DDBJ databases">
        <title>Genome analysis of coral dinoflagellate symbionts highlights evolutionary adaptations to a symbiotic lifestyle.</title>
        <authorList>
            <person name="Aranda M."/>
            <person name="Li Y."/>
            <person name="Liew Y.J."/>
            <person name="Baumgarten S."/>
            <person name="Simakov O."/>
            <person name="Wilson M."/>
            <person name="Piel J."/>
            <person name="Ashoor H."/>
            <person name="Bougouffa S."/>
            <person name="Bajic V.B."/>
            <person name="Ryu T."/>
            <person name="Ravasi T."/>
            <person name="Bayer T."/>
            <person name="Micklem G."/>
            <person name="Kim H."/>
            <person name="Bhak J."/>
            <person name="Lajeunesse T.C."/>
            <person name="Voolstra C.R."/>
        </authorList>
    </citation>
    <scope>NUCLEOTIDE SEQUENCE [LARGE SCALE GENOMIC DNA]</scope>
    <source>
        <strain evidence="4 5">CCMP2467</strain>
    </source>
</reference>
<dbReference type="EMBL" id="LSRX01001042">
    <property type="protein sequence ID" value="OLP84442.1"/>
    <property type="molecule type" value="Genomic_DNA"/>
</dbReference>
<dbReference type="OrthoDB" id="447404at2759"/>
<evidence type="ECO:0000313" key="5">
    <source>
        <dbReference type="Proteomes" id="UP000186817"/>
    </source>
</evidence>
<keyword evidence="2" id="KW-0472">Membrane</keyword>
<dbReference type="SUPFAM" id="SSF56672">
    <property type="entry name" value="DNA/RNA polymerases"/>
    <property type="match status" value="1"/>
</dbReference>
<evidence type="ECO:0000256" key="2">
    <source>
        <dbReference type="SAM" id="Phobius"/>
    </source>
</evidence>
<feature type="region of interest" description="Disordered" evidence="1">
    <location>
        <begin position="363"/>
        <end position="383"/>
    </location>
</feature>
<accession>A0A1Q9CND6</accession>
<evidence type="ECO:0000256" key="1">
    <source>
        <dbReference type="SAM" id="MobiDB-lite"/>
    </source>
</evidence>